<dbReference type="AlphaFoldDB" id="A0A8J3CNK2"/>
<gene>
    <name evidence="2" type="ORF">GCM10009007_12740</name>
</gene>
<organism evidence="2 3">
    <name type="scientific">Formosimonas limnophila</name>
    <dbReference type="NCBI Taxonomy" id="1384487"/>
    <lineage>
        <taxon>Bacteria</taxon>
        <taxon>Pseudomonadati</taxon>
        <taxon>Pseudomonadota</taxon>
        <taxon>Betaproteobacteria</taxon>
        <taxon>Burkholderiales</taxon>
        <taxon>Burkholderiaceae</taxon>
        <taxon>Formosimonas</taxon>
    </lineage>
</organism>
<name>A0A8J3CNK2_9BURK</name>
<protein>
    <submittedName>
        <fullName evidence="2">Uncharacterized protein</fullName>
    </submittedName>
</protein>
<reference evidence="2" key="1">
    <citation type="journal article" date="2014" name="Int. J. Syst. Evol. Microbiol.">
        <title>Complete genome sequence of Corynebacterium casei LMG S-19264T (=DSM 44701T), isolated from a smear-ripened cheese.</title>
        <authorList>
            <consortium name="US DOE Joint Genome Institute (JGI-PGF)"/>
            <person name="Walter F."/>
            <person name="Albersmeier A."/>
            <person name="Kalinowski J."/>
            <person name="Ruckert C."/>
        </authorList>
    </citation>
    <scope>NUCLEOTIDE SEQUENCE</scope>
    <source>
        <strain evidence="2">KCTC 32501</strain>
    </source>
</reference>
<evidence type="ECO:0000256" key="1">
    <source>
        <dbReference type="SAM" id="MobiDB-lite"/>
    </source>
</evidence>
<evidence type="ECO:0000313" key="3">
    <source>
        <dbReference type="Proteomes" id="UP000614287"/>
    </source>
</evidence>
<comment type="caution">
    <text evidence="2">The sequence shown here is derived from an EMBL/GenBank/DDBJ whole genome shotgun (WGS) entry which is preliminary data.</text>
</comment>
<evidence type="ECO:0000313" key="2">
    <source>
        <dbReference type="EMBL" id="GHA73281.1"/>
    </source>
</evidence>
<accession>A0A8J3CNK2</accession>
<proteinExistence type="predicted"/>
<sequence>MPDESSTKAGIISFIGPNPNKEEKRADYEFIDKYRHPHQLKYHGIGHFAVEFCTSG</sequence>
<dbReference type="Proteomes" id="UP000614287">
    <property type="component" value="Unassembled WGS sequence"/>
</dbReference>
<dbReference type="EMBL" id="BMZG01000006">
    <property type="protein sequence ID" value="GHA73281.1"/>
    <property type="molecule type" value="Genomic_DNA"/>
</dbReference>
<feature type="region of interest" description="Disordered" evidence="1">
    <location>
        <begin position="1"/>
        <end position="21"/>
    </location>
</feature>
<reference evidence="2" key="2">
    <citation type="submission" date="2020-09" db="EMBL/GenBank/DDBJ databases">
        <authorList>
            <person name="Sun Q."/>
            <person name="Kim S."/>
        </authorList>
    </citation>
    <scope>NUCLEOTIDE SEQUENCE</scope>
    <source>
        <strain evidence="2">KCTC 32501</strain>
    </source>
</reference>
<keyword evidence="3" id="KW-1185">Reference proteome</keyword>